<evidence type="ECO:0000256" key="1">
    <source>
        <dbReference type="SAM" id="Coils"/>
    </source>
</evidence>
<keyword evidence="3" id="KW-1185">Reference proteome</keyword>
<evidence type="ECO:0000313" key="2">
    <source>
        <dbReference type="EMBL" id="KAF5393841.1"/>
    </source>
</evidence>
<protein>
    <submittedName>
        <fullName evidence="2">Uncharacterized protein</fullName>
    </submittedName>
</protein>
<dbReference type="AlphaFoldDB" id="A0A8H5I280"/>
<proteinExistence type="predicted"/>
<name>A0A8H5I280_9AGAR</name>
<sequence>MFGLASFRVALKPHRALVIPARGYRRLKGGISSIADARDAAILKKLENQLAELKKKIKDEEDDAHKYLERHASGAQAKADKQNQYVWFWEKVLTSEDRTKLASLNINSLDDLQAAYHDADIAMTTPPFPKPESLEPRLRIAHNLHMGIPEKIAAAQRQSSLSRLNLKRFWSGFI</sequence>
<dbReference type="Proteomes" id="UP000518752">
    <property type="component" value="Unassembled WGS sequence"/>
</dbReference>
<accession>A0A8H5I280</accession>
<dbReference type="OrthoDB" id="2864791at2759"/>
<organism evidence="2 3">
    <name type="scientific">Collybiopsis confluens</name>
    <dbReference type="NCBI Taxonomy" id="2823264"/>
    <lineage>
        <taxon>Eukaryota</taxon>
        <taxon>Fungi</taxon>
        <taxon>Dikarya</taxon>
        <taxon>Basidiomycota</taxon>
        <taxon>Agaricomycotina</taxon>
        <taxon>Agaricomycetes</taxon>
        <taxon>Agaricomycetidae</taxon>
        <taxon>Agaricales</taxon>
        <taxon>Marasmiineae</taxon>
        <taxon>Omphalotaceae</taxon>
        <taxon>Collybiopsis</taxon>
    </lineage>
</organism>
<gene>
    <name evidence="2" type="ORF">D9757_000232</name>
</gene>
<dbReference type="EMBL" id="JAACJN010000001">
    <property type="protein sequence ID" value="KAF5393841.1"/>
    <property type="molecule type" value="Genomic_DNA"/>
</dbReference>
<keyword evidence="1" id="KW-0175">Coiled coil</keyword>
<evidence type="ECO:0000313" key="3">
    <source>
        <dbReference type="Proteomes" id="UP000518752"/>
    </source>
</evidence>
<feature type="coiled-coil region" evidence="1">
    <location>
        <begin position="43"/>
        <end position="70"/>
    </location>
</feature>
<comment type="caution">
    <text evidence="2">The sequence shown here is derived from an EMBL/GenBank/DDBJ whole genome shotgun (WGS) entry which is preliminary data.</text>
</comment>
<reference evidence="2 3" key="1">
    <citation type="journal article" date="2020" name="ISME J.">
        <title>Uncovering the hidden diversity of litter-decomposition mechanisms in mushroom-forming fungi.</title>
        <authorList>
            <person name="Floudas D."/>
            <person name="Bentzer J."/>
            <person name="Ahren D."/>
            <person name="Johansson T."/>
            <person name="Persson P."/>
            <person name="Tunlid A."/>
        </authorList>
    </citation>
    <scope>NUCLEOTIDE SEQUENCE [LARGE SCALE GENOMIC DNA]</scope>
    <source>
        <strain evidence="2 3">CBS 406.79</strain>
    </source>
</reference>